<accession>A0ABR2SXL9</accession>
<dbReference type="PANTHER" id="PTHR31637">
    <property type="entry name" value="2,3-BISPHOSPHOGLYCERATE-INDEPENDENT PHOSPHOGLYCERATE MUTASE"/>
    <property type="match status" value="1"/>
</dbReference>
<gene>
    <name evidence="7" type="ORF">V6N11_031433</name>
</gene>
<evidence type="ECO:0000256" key="2">
    <source>
        <dbReference type="ARBA" id="ARBA00004496"/>
    </source>
</evidence>
<dbReference type="InterPro" id="IPR006124">
    <property type="entry name" value="Metalloenzyme"/>
</dbReference>
<evidence type="ECO:0000256" key="3">
    <source>
        <dbReference type="ARBA" id="ARBA00011245"/>
    </source>
</evidence>
<evidence type="ECO:0000256" key="1">
    <source>
        <dbReference type="ARBA" id="ARBA00000370"/>
    </source>
</evidence>
<organism evidence="7 8">
    <name type="scientific">Hibiscus sabdariffa</name>
    <name type="common">roselle</name>
    <dbReference type="NCBI Taxonomy" id="183260"/>
    <lineage>
        <taxon>Eukaryota</taxon>
        <taxon>Viridiplantae</taxon>
        <taxon>Streptophyta</taxon>
        <taxon>Embryophyta</taxon>
        <taxon>Tracheophyta</taxon>
        <taxon>Spermatophyta</taxon>
        <taxon>Magnoliopsida</taxon>
        <taxon>eudicotyledons</taxon>
        <taxon>Gunneridae</taxon>
        <taxon>Pentapetalae</taxon>
        <taxon>rosids</taxon>
        <taxon>malvids</taxon>
        <taxon>Malvales</taxon>
        <taxon>Malvaceae</taxon>
        <taxon>Malvoideae</taxon>
        <taxon>Hibiscus</taxon>
    </lineage>
</organism>
<reference evidence="7 8" key="1">
    <citation type="journal article" date="2024" name="G3 (Bethesda)">
        <title>Genome assembly of Hibiscus sabdariffa L. provides insights into metabolisms of medicinal natural products.</title>
        <authorList>
            <person name="Kim T."/>
        </authorList>
    </citation>
    <scope>NUCLEOTIDE SEQUENCE [LARGE SCALE GENOMIC DNA]</scope>
    <source>
        <strain evidence="7">TK-2024</strain>
        <tissue evidence="7">Old leaves</tissue>
    </source>
</reference>
<dbReference type="SUPFAM" id="SSF64158">
    <property type="entry name" value="2,3-Bisphosphoglycerate-independent phosphoglycerate mutase, substrate-binding domain"/>
    <property type="match status" value="1"/>
</dbReference>
<comment type="caution">
    <text evidence="7">The sequence shown here is derived from an EMBL/GenBank/DDBJ whole genome shotgun (WGS) entry which is preliminary data.</text>
</comment>
<dbReference type="Gene3D" id="3.40.1450.10">
    <property type="entry name" value="BPG-independent phosphoglycerate mutase, domain B"/>
    <property type="match status" value="1"/>
</dbReference>
<feature type="region of interest" description="Disordered" evidence="5">
    <location>
        <begin position="1"/>
        <end position="21"/>
    </location>
</feature>
<dbReference type="Pfam" id="PF01676">
    <property type="entry name" value="Metalloenzyme"/>
    <property type="match status" value="1"/>
</dbReference>
<dbReference type="InterPro" id="IPR005995">
    <property type="entry name" value="Pgm_bpd_ind"/>
</dbReference>
<evidence type="ECO:0000259" key="6">
    <source>
        <dbReference type="Pfam" id="PF01676"/>
    </source>
</evidence>
<comment type="subunit">
    <text evidence="3">Monomer.</text>
</comment>
<keyword evidence="8" id="KW-1185">Reference proteome</keyword>
<feature type="domain" description="Metalloenzyme" evidence="6">
    <location>
        <begin position="26"/>
        <end position="245"/>
    </location>
</feature>
<dbReference type="InterPro" id="IPR036646">
    <property type="entry name" value="PGAM_B_sf"/>
</dbReference>
<sequence>MGDLVMGAGNGELDDGHDRDEPCGRLNLKGIDNVDRVPLRNGSAVGLPTEDDMGNSEVGHNAGHIFARGAKLVDQLQLLLKGASEHGAKRICVHILTDGRDVSDGSSVGLTLQIYVRKNDWDVVKRGWDAQVLGEAPHKFTNAVEAVKKLRENANDQSNGYACKALEYQDFDKFDRSVHLLFAVRSFPSSRINSETVKFGHVTFFWNGRIPSDTGMSFNVKPKMKALEIGEKARDAILSHKFDQVPIAIGGPGLAPGVRFRNDVPDGGLANVAATVMNLHGFVAPDDYEPTLIEVVDN</sequence>
<dbReference type="PANTHER" id="PTHR31637:SF7">
    <property type="entry name" value="2,3-BISPHOSPHOGLYCERATE-INDEPENDENT PHOSPHOGLYCERATE MUTASE 1"/>
    <property type="match status" value="1"/>
</dbReference>
<evidence type="ECO:0000313" key="8">
    <source>
        <dbReference type="Proteomes" id="UP001396334"/>
    </source>
</evidence>
<dbReference type="Proteomes" id="UP001396334">
    <property type="component" value="Unassembled WGS sequence"/>
</dbReference>
<evidence type="ECO:0000256" key="4">
    <source>
        <dbReference type="ARBA" id="ARBA00022490"/>
    </source>
</evidence>
<protein>
    <recommendedName>
        <fullName evidence="6">Metalloenzyme domain-containing protein</fullName>
    </recommendedName>
</protein>
<dbReference type="EMBL" id="JBBPBN010000010">
    <property type="protein sequence ID" value="KAK9029995.1"/>
    <property type="molecule type" value="Genomic_DNA"/>
</dbReference>
<evidence type="ECO:0000313" key="7">
    <source>
        <dbReference type="EMBL" id="KAK9029995.1"/>
    </source>
</evidence>
<dbReference type="InterPro" id="IPR017850">
    <property type="entry name" value="Alkaline_phosphatase_core_sf"/>
</dbReference>
<comment type="subcellular location">
    <subcellularLocation>
        <location evidence="2">Cytoplasm</location>
    </subcellularLocation>
</comment>
<proteinExistence type="predicted"/>
<comment type="catalytic activity">
    <reaction evidence="1">
        <text>(2R)-2-phosphoglycerate = (2R)-3-phosphoglycerate</text>
        <dbReference type="Rhea" id="RHEA:15901"/>
        <dbReference type="ChEBI" id="CHEBI:58272"/>
        <dbReference type="ChEBI" id="CHEBI:58289"/>
        <dbReference type="EC" id="5.4.2.12"/>
    </reaction>
</comment>
<keyword evidence="4" id="KW-0963">Cytoplasm</keyword>
<evidence type="ECO:0000256" key="5">
    <source>
        <dbReference type="SAM" id="MobiDB-lite"/>
    </source>
</evidence>
<name>A0ABR2SXL9_9ROSI</name>
<dbReference type="Gene3D" id="3.40.720.10">
    <property type="entry name" value="Alkaline Phosphatase, subunit A"/>
    <property type="match status" value="1"/>
</dbReference>